<dbReference type="SUPFAM" id="SSF48498">
    <property type="entry name" value="Tetracyclin repressor-like, C-terminal domain"/>
    <property type="match status" value="1"/>
</dbReference>
<keyword evidence="2 4" id="KW-0238">DNA-binding</keyword>
<dbReference type="InterPro" id="IPR001647">
    <property type="entry name" value="HTH_TetR"/>
</dbReference>
<feature type="DNA-binding region" description="H-T-H motif" evidence="4">
    <location>
        <begin position="29"/>
        <end position="48"/>
    </location>
</feature>
<evidence type="ECO:0000259" key="5">
    <source>
        <dbReference type="PROSITE" id="PS50977"/>
    </source>
</evidence>
<dbReference type="InterPro" id="IPR009057">
    <property type="entry name" value="Homeodomain-like_sf"/>
</dbReference>
<dbReference type="PROSITE" id="PS50977">
    <property type="entry name" value="HTH_TETR_2"/>
    <property type="match status" value="1"/>
</dbReference>
<evidence type="ECO:0000313" key="6">
    <source>
        <dbReference type="EMBL" id="XBP70413.1"/>
    </source>
</evidence>
<accession>A0AAU7LSJ7</accession>
<sequence length="201" mass="21761">MSNEHTDVKQHILDTGRSIILGKGFSAVGLNEILSTAQVPKGSFYHYFKSKEAFGEALVDGYVADYLAQVDRLLQPDGAPAAERLMRYWRSWMTPADSQSAECNCLVVKLSGEVSDMSEAMRAALLRGTNLIIERLGNCIAQGLADGSLTGTLDAQHTALTLYELWLGAALLTKVRRERSALDAAMAATCSLLKLPQPVSA</sequence>
<dbReference type="SUPFAM" id="SSF46689">
    <property type="entry name" value="Homeodomain-like"/>
    <property type="match status" value="1"/>
</dbReference>
<dbReference type="AlphaFoldDB" id="A0AAU7LSJ7"/>
<dbReference type="Pfam" id="PF16925">
    <property type="entry name" value="TetR_C_13"/>
    <property type="match status" value="1"/>
</dbReference>
<keyword evidence="1" id="KW-0805">Transcription regulation</keyword>
<reference evidence="6" key="1">
    <citation type="submission" date="2024-05" db="EMBL/GenBank/DDBJ databases">
        <authorList>
            <person name="Bunk B."/>
            <person name="Swiderski J."/>
            <person name="Sproer C."/>
            <person name="Thiel V."/>
        </authorList>
    </citation>
    <scope>NUCLEOTIDE SEQUENCE</scope>
    <source>
        <strain evidence="6">DSM 17735</strain>
    </source>
</reference>
<feature type="domain" description="HTH tetR-type" evidence="5">
    <location>
        <begin position="6"/>
        <end position="66"/>
    </location>
</feature>
<dbReference type="PANTHER" id="PTHR47506:SF6">
    <property type="entry name" value="HTH-TYPE TRANSCRIPTIONAL REPRESSOR NEMR"/>
    <property type="match status" value="1"/>
</dbReference>
<keyword evidence="3" id="KW-0804">Transcription</keyword>
<dbReference type="Gene3D" id="1.10.357.10">
    <property type="entry name" value="Tetracycline Repressor, domain 2"/>
    <property type="match status" value="1"/>
</dbReference>
<dbReference type="InterPro" id="IPR036271">
    <property type="entry name" value="Tet_transcr_reg_TetR-rel_C_sf"/>
</dbReference>
<evidence type="ECO:0000256" key="2">
    <source>
        <dbReference type="ARBA" id="ARBA00023125"/>
    </source>
</evidence>
<evidence type="ECO:0000256" key="4">
    <source>
        <dbReference type="PROSITE-ProRule" id="PRU00335"/>
    </source>
</evidence>
<dbReference type="RefSeq" id="WP_349279768.1">
    <property type="nucleotide sequence ID" value="NZ_CBCSCU010000013.1"/>
</dbReference>
<dbReference type="GO" id="GO:0003677">
    <property type="term" value="F:DNA binding"/>
    <property type="evidence" value="ECO:0007669"/>
    <property type="project" value="UniProtKB-UniRule"/>
</dbReference>
<organism evidence="6">
    <name type="scientific">Polaromonas hydrogenivorans</name>
    <dbReference type="NCBI Taxonomy" id="335476"/>
    <lineage>
        <taxon>Bacteria</taxon>
        <taxon>Pseudomonadati</taxon>
        <taxon>Pseudomonadota</taxon>
        <taxon>Betaproteobacteria</taxon>
        <taxon>Burkholderiales</taxon>
        <taxon>Comamonadaceae</taxon>
        <taxon>Polaromonas</taxon>
    </lineage>
</organism>
<gene>
    <name evidence="6" type="ORF">ABLV49_00815</name>
</gene>
<evidence type="ECO:0000256" key="3">
    <source>
        <dbReference type="ARBA" id="ARBA00023163"/>
    </source>
</evidence>
<dbReference type="InterPro" id="IPR011075">
    <property type="entry name" value="TetR_C"/>
</dbReference>
<proteinExistence type="predicted"/>
<dbReference type="Pfam" id="PF00440">
    <property type="entry name" value="TetR_N"/>
    <property type="match status" value="1"/>
</dbReference>
<dbReference type="PANTHER" id="PTHR47506">
    <property type="entry name" value="TRANSCRIPTIONAL REGULATORY PROTEIN"/>
    <property type="match status" value="1"/>
</dbReference>
<name>A0AAU7LSJ7_9BURK</name>
<protein>
    <submittedName>
        <fullName evidence="6">TetR/AcrR family transcriptional regulator</fullName>
    </submittedName>
</protein>
<evidence type="ECO:0000256" key="1">
    <source>
        <dbReference type="ARBA" id="ARBA00023015"/>
    </source>
</evidence>
<dbReference type="EMBL" id="CP157675">
    <property type="protein sequence ID" value="XBP70413.1"/>
    <property type="molecule type" value="Genomic_DNA"/>
</dbReference>